<dbReference type="AlphaFoldDB" id="A0AAN5CPZ5"/>
<gene>
    <name evidence="2" type="ORF">PMAYCL1PPCAC_18632</name>
</gene>
<protein>
    <submittedName>
        <fullName evidence="2">Uncharacterized protein</fullName>
    </submittedName>
</protein>
<feature type="non-terminal residue" evidence="2">
    <location>
        <position position="1"/>
    </location>
</feature>
<keyword evidence="1" id="KW-0732">Signal</keyword>
<dbReference type="Proteomes" id="UP001328107">
    <property type="component" value="Unassembled WGS sequence"/>
</dbReference>
<evidence type="ECO:0000313" key="2">
    <source>
        <dbReference type="EMBL" id="GMR48437.1"/>
    </source>
</evidence>
<evidence type="ECO:0000313" key="3">
    <source>
        <dbReference type="Proteomes" id="UP001328107"/>
    </source>
</evidence>
<comment type="caution">
    <text evidence="2">The sequence shown here is derived from an EMBL/GenBank/DDBJ whole genome shotgun (WGS) entry which is preliminary data.</text>
</comment>
<sequence>RHSTLRMRLALLLLCIVALGHSFYLSNYYYTPRNTWESPAVKSEENEMNGDGQMIPKAKRLKPCFYSPIQCMLRRK</sequence>
<reference evidence="3" key="1">
    <citation type="submission" date="2022-10" db="EMBL/GenBank/DDBJ databases">
        <title>Genome assembly of Pristionchus species.</title>
        <authorList>
            <person name="Yoshida K."/>
            <person name="Sommer R.J."/>
        </authorList>
    </citation>
    <scope>NUCLEOTIDE SEQUENCE [LARGE SCALE GENOMIC DNA]</scope>
    <source>
        <strain evidence="3">RS5460</strain>
    </source>
</reference>
<proteinExistence type="predicted"/>
<name>A0AAN5CPZ5_9BILA</name>
<accession>A0AAN5CPZ5</accession>
<feature type="signal peptide" evidence="1">
    <location>
        <begin position="1"/>
        <end position="22"/>
    </location>
</feature>
<keyword evidence="3" id="KW-1185">Reference proteome</keyword>
<dbReference type="EMBL" id="BTRK01000004">
    <property type="protein sequence ID" value="GMR48437.1"/>
    <property type="molecule type" value="Genomic_DNA"/>
</dbReference>
<feature type="chain" id="PRO_5042814779" evidence="1">
    <location>
        <begin position="23"/>
        <end position="76"/>
    </location>
</feature>
<evidence type="ECO:0000256" key="1">
    <source>
        <dbReference type="SAM" id="SignalP"/>
    </source>
</evidence>
<organism evidence="2 3">
    <name type="scientific">Pristionchus mayeri</name>
    <dbReference type="NCBI Taxonomy" id="1317129"/>
    <lineage>
        <taxon>Eukaryota</taxon>
        <taxon>Metazoa</taxon>
        <taxon>Ecdysozoa</taxon>
        <taxon>Nematoda</taxon>
        <taxon>Chromadorea</taxon>
        <taxon>Rhabditida</taxon>
        <taxon>Rhabditina</taxon>
        <taxon>Diplogasteromorpha</taxon>
        <taxon>Diplogasteroidea</taxon>
        <taxon>Neodiplogasteridae</taxon>
        <taxon>Pristionchus</taxon>
    </lineage>
</organism>